<dbReference type="SUPFAM" id="SSF55729">
    <property type="entry name" value="Acyl-CoA N-acyltransferases (Nat)"/>
    <property type="match status" value="1"/>
</dbReference>
<proteinExistence type="predicted"/>
<evidence type="ECO:0000313" key="3">
    <source>
        <dbReference type="Proteomes" id="UP000280298"/>
    </source>
</evidence>
<dbReference type="AlphaFoldDB" id="A0A3Q9F108"/>
<reference evidence="2 3" key="1">
    <citation type="journal article" date="2019" name="Int. J. Syst. Evol. Microbiol.">
        <title>Streptomyces cyaneochromogenes sp. nov., a blue pigment-producing actinomycete from manganese-contaminated soil.</title>
        <authorList>
            <person name="Tang X."/>
            <person name="Zhao J."/>
            <person name="Li K."/>
            <person name="Chen Z."/>
            <person name="Sun Y."/>
            <person name="Gao J."/>
        </authorList>
    </citation>
    <scope>NUCLEOTIDE SEQUENCE [LARGE SCALE GENOMIC DNA]</scope>
    <source>
        <strain evidence="2 3">MK-45</strain>
    </source>
</reference>
<organism evidence="2 3">
    <name type="scientific">Streptomyces cyaneochromogenes</name>
    <dbReference type="NCBI Taxonomy" id="2496836"/>
    <lineage>
        <taxon>Bacteria</taxon>
        <taxon>Bacillati</taxon>
        <taxon>Actinomycetota</taxon>
        <taxon>Actinomycetes</taxon>
        <taxon>Kitasatosporales</taxon>
        <taxon>Streptomycetaceae</taxon>
        <taxon>Streptomyces</taxon>
    </lineage>
</organism>
<name>A0A3Q9F108_9ACTN</name>
<accession>A0A3Q9F108</accession>
<keyword evidence="2" id="KW-0808">Transferase</keyword>
<dbReference type="InterPro" id="IPR016181">
    <property type="entry name" value="Acyl_CoA_acyltransferase"/>
</dbReference>
<gene>
    <name evidence="2" type="ORF">EJ357_46530</name>
</gene>
<dbReference type="RefSeq" id="WP_126398755.1">
    <property type="nucleotide sequence ID" value="NZ_CP034539.1"/>
</dbReference>
<keyword evidence="3" id="KW-1185">Reference proteome</keyword>
<evidence type="ECO:0000313" key="2">
    <source>
        <dbReference type="EMBL" id="AZQ39952.1"/>
    </source>
</evidence>
<sequence length="215" mass="22912">MDTEIVRAWVEGWAASRRAAPVVEEPWGFTVDVGLPGQVTRHVLPNADEKLIRGLMETTTAPGTWLKVLTEPQTISPWLAPAWTFDDPGFLMSATLHPSATRLPAGYQLRTWSRGEVTRALVRDKDGAFAAHGQVAGSCHAGSVVFDQIETAPAHRRQGLGRAVMHTLANAAIAAGARTGVLAATVEGQGLYESLGWTTHAPLTSVVLTSSDAGR</sequence>
<dbReference type="Gene3D" id="3.40.630.30">
    <property type="match status" value="1"/>
</dbReference>
<dbReference type="KEGG" id="scya:EJ357_46530"/>
<dbReference type="Pfam" id="PF13508">
    <property type="entry name" value="Acetyltransf_7"/>
    <property type="match status" value="1"/>
</dbReference>
<dbReference type="Proteomes" id="UP000280298">
    <property type="component" value="Chromosome"/>
</dbReference>
<protein>
    <submittedName>
        <fullName evidence="2">N-acetyltransferase</fullName>
    </submittedName>
</protein>
<feature type="domain" description="N-acetyltransferase" evidence="1">
    <location>
        <begin position="58"/>
        <end position="215"/>
    </location>
</feature>
<evidence type="ECO:0000259" key="1">
    <source>
        <dbReference type="PROSITE" id="PS51186"/>
    </source>
</evidence>
<dbReference type="InterPro" id="IPR000182">
    <property type="entry name" value="GNAT_dom"/>
</dbReference>
<dbReference type="OrthoDB" id="4966223at2"/>
<dbReference type="GO" id="GO:0016747">
    <property type="term" value="F:acyltransferase activity, transferring groups other than amino-acyl groups"/>
    <property type="evidence" value="ECO:0007669"/>
    <property type="project" value="InterPro"/>
</dbReference>
<dbReference type="PROSITE" id="PS51186">
    <property type="entry name" value="GNAT"/>
    <property type="match status" value="1"/>
</dbReference>
<dbReference type="EMBL" id="CP034539">
    <property type="protein sequence ID" value="AZQ39952.1"/>
    <property type="molecule type" value="Genomic_DNA"/>
</dbReference>